<organism evidence="2 3">
    <name type="scientific">Kibdelosporangium banguiense</name>
    <dbReference type="NCBI Taxonomy" id="1365924"/>
    <lineage>
        <taxon>Bacteria</taxon>
        <taxon>Bacillati</taxon>
        <taxon>Actinomycetota</taxon>
        <taxon>Actinomycetes</taxon>
        <taxon>Pseudonocardiales</taxon>
        <taxon>Pseudonocardiaceae</taxon>
        <taxon>Kibdelosporangium</taxon>
    </lineage>
</organism>
<dbReference type="EMBL" id="JAGINW010000001">
    <property type="protein sequence ID" value="MBP2331012.1"/>
    <property type="molecule type" value="Genomic_DNA"/>
</dbReference>
<dbReference type="Proteomes" id="UP001519332">
    <property type="component" value="Unassembled WGS sequence"/>
</dbReference>
<evidence type="ECO:0000259" key="1">
    <source>
        <dbReference type="PROSITE" id="PS50943"/>
    </source>
</evidence>
<dbReference type="InterPro" id="IPR043917">
    <property type="entry name" value="DUF5753"/>
</dbReference>
<evidence type="ECO:0000313" key="2">
    <source>
        <dbReference type="EMBL" id="MBP2331012.1"/>
    </source>
</evidence>
<proteinExistence type="predicted"/>
<dbReference type="RefSeq" id="WP_209647661.1">
    <property type="nucleotide sequence ID" value="NZ_JAGINW010000001.1"/>
</dbReference>
<name>A0ABS4U2Y6_9PSEU</name>
<feature type="domain" description="HTH cro/C1-type" evidence="1">
    <location>
        <begin position="6"/>
        <end position="59"/>
    </location>
</feature>
<reference evidence="2 3" key="1">
    <citation type="submission" date="2021-03" db="EMBL/GenBank/DDBJ databases">
        <title>Sequencing the genomes of 1000 actinobacteria strains.</title>
        <authorList>
            <person name="Klenk H.-P."/>
        </authorList>
    </citation>
    <scope>NUCLEOTIDE SEQUENCE [LARGE SCALE GENOMIC DNA]</scope>
    <source>
        <strain evidence="2 3">DSM 46670</strain>
    </source>
</reference>
<dbReference type="PROSITE" id="PS50943">
    <property type="entry name" value="HTH_CROC1"/>
    <property type="match status" value="1"/>
</dbReference>
<gene>
    <name evidence="2" type="ORF">JOF56_011397</name>
</gene>
<dbReference type="CDD" id="cd00093">
    <property type="entry name" value="HTH_XRE"/>
    <property type="match status" value="1"/>
</dbReference>
<keyword evidence="3" id="KW-1185">Reference proteome</keyword>
<accession>A0ABS4U2Y6</accession>
<dbReference type="SUPFAM" id="SSF47413">
    <property type="entry name" value="lambda repressor-like DNA-binding domains"/>
    <property type="match status" value="1"/>
</dbReference>
<protein>
    <submittedName>
        <fullName evidence="2">Transcriptional regulator with XRE-family HTH domain</fullName>
    </submittedName>
</protein>
<dbReference type="InterPro" id="IPR001387">
    <property type="entry name" value="Cro/C1-type_HTH"/>
</dbReference>
<dbReference type="SMART" id="SM00530">
    <property type="entry name" value="HTH_XRE"/>
    <property type="match status" value="1"/>
</dbReference>
<evidence type="ECO:0000313" key="3">
    <source>
        <dbReference type="Proteomes" id="UP001519332"/>
    </source>
</evidence>
<dbReference type="InterPro" id="IPR010982">
    <property type="entry name" value="Lambda_DNA-bd_dom_sf"/>
</dbReference>
<comment type="caution">
    <text evidence="2">The sequence shown here is derived from an EMBL/GenBank/DDBJ whole genome shotgun (WGS) entry which is preliminary data.</text>
</comment>
<dbReference type="Pfam" id="PF13560">
    <property type="entry name" value="HTH_31"/>
    <property type="match status" value="1"/>
</dbReference>
<sequence length="277" mass="31789">MLRYELERLCEQSGKTHAEIGDRLGMSRVAFTHLISGRNLPSKPALEILMAYFDRPDRLPRMIELLTVAKLKADRRSSLRQDMETTSSMNDFELFIGLEGVANGIEVFEPVAVTGLLQTKAYARELIAYHASITHGVDIEKSLDLRLWRQSVVTREENPAELWCVVEEHVLRRPVGAPSVMAGQLDHLLDMTERPNINFQVLPDEVAVHPALKGAFSLFRFGDDWRVAYEETRRSAYYYDNPEDVEDYEKVMNHLRHLALNPRKSRALISKARKEVQ</sequence>
<dbReference type="Pfam" id="PF19054">
    <property type="entry name" value="DUF5753"/>
    <property type="match status" value="1"/>
</dbReference>